<proteinExistence type="predicted"/>
<dbReference type="EMBL" id="RDQH01000340">
    <property type="protein sequence ID" value="RXH76306.1"/>
    <property type="molecule type" value="Genomic_DNA"/>
</dbReference>
<evidence type="ECO:0000313" key="1">
    <source>
        <dbReference type="EMBL" id="RXH76306.1"/>
    </source>
</evidence>
<protein>
    <submittedName>
        <fullName evidence="1">Uncharacterized protein</fullName>
    </submittedName>
</protein>
<dbReference type="Proteomes" id="UP000290289">
    <property type="component" value="Chromosome 14"/>
</dbReference>
<organism evidence="1 2">
    <name type="scientific">Malus domestica</name>
    <name type="common">Apple</name>
    <name type="synonym">Pyrus malus</name>
    <dbReference type="NCBI Taxonomy" id="3750"/>
    <lineage>
        <taxon>Eukaryota</taxon>
        <taxon>Viridiplantae</taxon>
        <taxon>Streptophyta</taxon>
        <taxon>Embryophyta</taxon>
        <taxon>Tracheophyta</taxon>
        <taxon>Spermatophyta</taxon>
        <taxon>Magnoliopsida</taxon>
        <taxon>eudicotyledons</taxon>
        <taxon>Gunneridae</taxon>
        <taxon>Pentapetalae</taxon>
        <taxon>rosids</taxon>
        <taxon>fabids</taxon>
        <taxon>Rosales</taxon>
        <taxon>Rosaceae</taxon>
        <taxon>Amygdaloideae</taxon>
        <taxon>Maleae</taxon>
        <taxon>Malus</taxon>
    </lineage>
</organism>
<gene>
    <name evidence="1" type="ORF">DVH24_019194</name>
</gene>
<name>A0A498HY34_MALDO</name>
<keyword evidence="2" id="KW-1185">Reference proteome</keyword>
<comment type="caution">
    <text evidence="1">The sequence shown here is derived from an EMBL/GenBank/DDBJ whole genome shotgun (WGS) entry which is preliminary data.</text>
</comment>
<reference evidence="1 2" key="1">
    <citation type="submission" date="2018-10" db="EMBL/GenBank/DDBJ databases">
        <title>A high-quality apple genome assembly.</title>
        <authorList>
            <person name="Hu J."/>
        </authorList>
    </citation>
    <scope>NUCLEOTIDE SEQUENCE [LARGE SCALE GENOMIC DNA]</scope>
    <source>
        <strain evidence="2">cv. HFTH1</strain>
        <tissue evidence="1">Young leaf</tissue>
    </source>
</reference>
<dbReference type="AlphaFoldDB" id="A0A498HY34"/>
<accession>A0A498HY34</accession>
<sequence length="63" mass="7275">MSFHSVLMKAANLKIVPGHPFKTTWSSPWSAARDLIMFTRILVEEVVLMWEKIALTKNFMVKP</sequence>
<evidence type="ECO:0000313" key="2">
    <source>
        <dbReference type="Proteomes" id="UP000290289"/>
    </source>
</evidence>